<sequence>MSSLTYLISITWIASRDCTRGSYRYVGEKNC</sequence>
<comment type="caution">
    <text evidence="1">The sequence shown here is derived from an EMBL/GenBank/DDBJ whole genome shotgun (WGS) entry which is preliminary data.</text>
</comment>
<proteinExistence type="predicted"/>
<dbReference type="OrthoDB" id="10473663at2759"/>
<dbReference type="EMBL" id="JXTC01000014">
    <property type="protein sequence ID" value="POO00146.1"/>
    <property type="molecule type" value="Genomic_DNA"/>
</dbReference>
<evidence type="ECO:0000313" key="1">
    <source>
        <dbReference type="EMBL" id="POO00146.1"/>
    </source>
</evidence>
<protein>
    <submittedName>
        <fullName evidence="1">Uncharacterized protein</fullName>
    </submittedName>
</protein>
<dbReference type="InParanoid" id="A0A2P5FQR8"/>
<evidence type="ECO:0000313" key="2">
    <source>
        <dbReference type="Proteomes" id="UP000237000"/>
    </source>
</evidence>
<keyword evidence="2" id="KW-1185">Reference proteome</keyword>
<reference evidence="2" key="1">
    <citation type="submission" date="2016-06" db="EMBL/GenBank/DDBJ databases">
        <title>Parallel loss of symbiosis genes in relatives of nitrogen-fixing non-legume Parasponia.</title>
        <authorList>
            <person name="Van Velzen R."/>
            <person name="Holmer R."/>
            <person name="Bu F."/>
            <person name="Rutten L."/>
            <person name="Van Zeijl A."/>
            <person name="Liu W."/>
            <person name="Santuari L."/>
            <person name="Cao Q."/>
            <person name="Sharma T."/>
            <person name="Shen D."/>
            <person name="Roswanjaya Y."/>
            <person name="Wardhani T."/>
            <person name="Kalhor M.S."/>
            <person name="Jansen J."/>
            <person name="Van den Hoogen J."/>
            <person name="Gungor B."/>
            <person name="Hartog M."/>
            <person name="Hontelez J."/>
            <person name="Verver J."/>
            <person name="Yang W.-C."/>
            <person name="Schijlen E."/>
            <person name="Repin R."/>
            <person name="Schilthuizen M."/>
            <person name="Schranz E."/>
            <person name="Heidstra R."/>
            <person name="Miyata K."/>
            <person name="Fedorova E."/>
            <person name="Kohlen W."/>
            <person name="Bisseling T."/>
            <person name="Smit S."/>
            <person name="Geurts R."/>
        </authorList>
    </citation>
    <scope>NUCLEOTIDE SEQUENCE [LARGE SCALE GENOMIC DNA]</scope>
    <source>
        <strain evidence="2">cv. RG33-2</strain>
    </source>
</reference>
<organism evidence="1 2">
    <name type="scientific">Trema orientale</name>
    <name type="common">Charcoal tree</name>
    <name type="synonym">Celtis orientalis</name>
    <dbReference type="NCBI Taxonomy" id="63057"/>
    <lineage>
        <taxon>Eukaryota</taxon>
        <taxon>Viridiplantae</taxon>
        <taxon>Streptophyta</taxon>
        <taxon>Embryophyta</taxon>
        <taxon>Tracheophyta</taxon>
        <taxon>Spermatophyta</taxon>
        <taxon>Magnoliopsida</taxon>
        <taxon>eudicotyledons</taxon>
        <taxon>Gunneridae</taxon>
        <taxon>Pentapetalae</taxon>
        <taxon>rosids</taxon>
        <taxon>fabids</taxon>
        <taxon>Rosales</taxon>
        <taxon>Cannabaceae</taxon>
        <taxon>Trema</taxon>
    </lineage>
</organism>
<dbReference type="Proteomes" id="UP000237000">
    <property type="component" value="Unassembled WGS sequence"/>
</dbReference>
<gene>
    <name evidence="1" type="ORF">TorRG33x02_039240</name>
</gene>
<dbReference type="AlphaFoldDB" id="A0A2P5FQR8"/>
<name>A0A2P5FQR8_TREOI</name>
<accession>A0A2P5FQR8</accession>